<dbReference type="RefSeq" id="WP_089670687.1">
    <property type="nucleotide sequence ID" value="NZ_CP024845.1"/>
</dbReference>
<dbReference type="InterPro" id="IPR001478">
    <property type="entry name" value="PDZ"/>
</dbReference>
<dbReference type="GO" id="GO:0004252">
    <property type="term" value="F:serine-type endopeptidase activity"/>
    <property type="evidence" value="ECO:0007669"/>
    <property type="project" value="InterPro"/>
</dbReference>
<sequence>MDSWRPRTVVGIALVVAVCAGLTTGLLVTGLDTAPSTPAEEPQPPTQSLDTEALYNETIDSVVTVYVVTAEGASSGSGFVCDSDGHLVTNQHVIDDATTVQVRFGARGEWRTATVVGEDPRSDLAVLSVDRLPDSAEPLALSNRQPRQGEAVAAVGSPLRLEGTITTGVVSGVDRSLRLPSGPLVPDVIQTDAAINPGNSGGPLLDSGGTVLGVNTARAAADNIGFTVSATMVDRVIPSLIESGNHTHPYLGVETRTVVPAIATANNLSEIHGAAIVAVDREGPAAGRLRGPQRAETVDGQRVPAGGDVIVSVDGGRIETDHDLLRYIALETEPGETVSVGVVRNGERRTVDVRLGERVP</sequence>
<dbReference type="SUPFAM" id="SSF50156">
    <property type="entry name" value="PDZ domain-like"/>
    <property type="match status" value="1"/>
</dbReference>
<evidence type="ECO:0000259" key="3">
    <source>
        <dbReference type="Pfam" id="PF13180"/>
    </source>
</evidence>
<dbReference type="AlphaFoldDB" id="A0A1H6QZJ2"/>
<dbReference type="Gene3D" id="2.30.42.10">
    <property type="match status" value="1"/>
</dbReference>
<dbReference type="GO" id="GO:0006508">
    <property type="term" value="P:proteolysis"/>
    <property type="evidence" value="ECO:0007669"/>
    <property type="project" value="UniProtKB-KW"/>
</dbReference>
<dbReference type="KEGG" id="hae:halTADL_1779"/>
<proteinExistence type="predicted"/>
<evidence type="ECO:0000313" key="4">
    <source>
        <dbReference type="EMBL" id="SEI49049.1"/>
    </source>
</evidence>
<name>A0A1H6QZJ2_9EURY</name>
<dbReference type="Pfam" id="PF13365">
    <property type="entry name" value="Trypsin_2"/>
    <property type="match status" value="1"/>
</dbReference>
<reference evidence="4 5" key="1">
    <citation type="submission" date="2016-10" db="EMBL/GenBank/DDBJ databases">
        <authorList>
            <person name="de Groot N.N."/>
        </authorList>
    </citation>
    <scope>NUCLEOTIDE SEQUENCE [LARGE SCALE GENOMIC DNA]</scope>
    <source>
        <strain evidence="4 5">DSM 22187</strain>
    </source>
</reference>
<dbReference type="STRING" id="1073996.SAMN05444271_101186"/>
<dbReference type="PRINTS" id="PR00834">
    <property type="entry name" value="PROTEASES2C"/>
</dbReference>
<dbReference type="SUPFAM" id="SSF50494">
    <property type="entry name" value="Trypsin-like serine proteases"/>
    <property type="match status" value="1"/>
</dbReference>
<keyword evidence="1 4" id="KW-0645">Protease</keyword>
<dbReference type="InterPro" id="IPR009003">
    <property type="entry name" value="Peptidase_S1_PA"/>
</dbReference>
<keyword evidence="2" id="KW-0378">Hydrolase</keyword>
<dbReference type="InterPro" id="IPR051201">
    <property type="entry name" value="Chloro_Bact_Ser_Proteases"/>
</dbReference>
<keyword evidence="5" id="KW-1185">Reference proteome</keyword>
<evidence type="ECO:0000313" key="5">
    <source>
        <dbReference type="Proteomes" id="UP000198888"/>
    </source>
</evidence>
<feature type="domain" description="PDZ" evidence="3">
    <location>
        <begin position="249"/>
        <end position="355"/>
    </location>
</feature>
<dbReference type="EMBL" id="FNYR01000001">
    <property type="protein sequence ID" value="SEI49049.1"/>
    <property type="molecule type" value="Genomic_DNA"/>
</dbReference>
<evidence type="ECO:0000256" key="2">
    <source>
        <dbReference type="ARBA" id="ARBA00022801"/>
    </source>
</evidence>
<organism evidence="4 5">
    <name type="scientific">Halohasta litchfieldiae</name>
    <dbReference type="NCBI Taxonomy" id="1073996"/>
    <lineage>
        <taxon>Archaea</taxon>
        <taxon>Methanobacteriati</taxon>
        <taxon>Methanobacteriota</taxon>
        <taxon>Stenosarchaea group</taxon>
        <taxon>Halobacteria</taxon>
        <taxon>Halobacteriales</taxon>
        <taxon>Haloferacaceae</taxon>
        <taxon>Halohasta</taxon>
    </lineage>
</organism>
<dbReference type="GeneID" id="35002565"/>
<dbReference type="PANTHER" id="PTHR43343">
    <property type="entry name" value="PEPTIDASE S12"/>
    <property type="match status" value="1"/>
</dbReference>
<dbReference type="Pfam" id="PF13180">
    <property type="entry name" value="PDZ_2"/>
    <property type="match status" value="1"/>
</dbReference>
<dbReference type="Proteomes" id="UP000198888">
    <property type="component" value="Unassembled WGS sequence"/>
</dbReference>
<accession>A0A2H4Q2E2</accession>
<dbReference type="InterPro" id="IPR036034">
    <property type="entry name" value="PDZ_sf"/>
</dbReference>
<accession>A0A1H6QZJ2</accession>
<dbReference type="Gene3D" id="2.40.10.120">
    <property type="match status" value="1"/>
</dbReference>
<gene>
    <name evidence="4" type="ORF">SAMN05444271_101186</name>
</gene>
<dbReference type="InterPro" id="IPR001940">
    <property type="entry name" value="Peptidase_S1C"/>
</dbReference>
<dbReference type="OrthoDB" id="350578at2157"/>
<protein>
    <submittedName>
        <fullName evidence="4">Serine protease, S1-C subfamily, contains C-terminal PDZ domain</fullName>
    </submittedName>
</protein>
<dbReference type="PANTHER" id="PTHR43343:SF3">
    <property type="entry name" value="PROTEASE DO-LIKE 8, CHLOROPLASTIC"/>
    <property type="match status" value="1"/>
</dbReference>
<evidence type="ECO:0000256" key="1">
    <source>
        <dbReference type="ARBA" id="ARBA00022670"/>
    </source>
</evidence>